<organism evidence="8 9">
    <name type="scientific">Glaciimonas soli</name>
    <dbReference type="NCBI Taxonomy" id="2590999"/>
    <lineage>
        <taxon>Bacteria</taxon>
        <taxon>Pseudomonadati</taxon>
        <taxon>Pseudomonadota</taxon>
        <taxon>Betaproteobacteria</taxon>
        <taxon>Burkholderiales</taxon>
        <taxon>Oxalobacteraceae</taxon>
        <taxon>Glaciimonas</taxon>
    </lineage>
</organism>
<feature type="domain" description="ABC transporter" evidence="7">
    <location>
        <begin position="10"/>
        <end position="254"/>
    </location>
</feature>
<sequence length="282" mass="30347">MIFSLDHLSVRHPGAAASGANGASALRDVTLAARPGEQIALIGPSGAGKTTLLHTLAVALCPSQGNVTLFDNDPWELSSSARHALRSRLFLAPQTPPLPPRQRVVNAVLAGLLPQWSIWQALRSLIKPIAPVAAFEALARFNLQDKLYARVDRLSGGERQRCGMARLLISKAQLLLVDEPLSALDPTLSLQTLAVLQQEAGARQATLVCSLHQVELARTHFPRIVGLRDGAIMFDLPREQVTDGMIDALYRGVNEVESGTHFDDESGVGLSLTDSATYTPRC</sequence>
<keyword evidence="1" id="KW-0813">Transport</keyword>
<dbReference type="Proteomes" id="UP000451565">
    <property type="component" value="Unassembled WGS sequence"/>
</dbReference>
<evidence type="ECO:0000256" key="3">
    <source>
        <dbReference type="ARBA" id="ARBA00022741"/>
    </source>
</evidence>
<keyword evidence="9" id="KW-1185">Reference proteome</keyword>
<gene>
    <name evidence="8" type="ORF">GEV47_04415</name>
</gene>
<keyword evidence="2" id="KW-1003">Cell membrane</keyword>
<dbReference type="PROSITE" id="PS50893">
    <property type="entry name" value="ABC_TRANSPORTER_2"/>
    <property type="match status" value="1"/>
</dbReference>
<dbReference type="SUPFAM" id="SSF52540">
    <property type="entry name" value="P-loop containing nucleoside triphosphate hydrolases"/>
    <property type="match status" value="1"/>
</dbReference>
<dbReference type="Gene3D" id="3.40.50.300">
    <property type="entry name" value="P-loop containing nucleotide triphosphate hydrolases"/>
    <property type="match status" value="1"/>
</dbReference>
<dbReference type="InterPro" id="IPR003439">
    <property type="entry name" value="ABC_transporter-like_ATP-bd"/>
</dbReference>
<evidence type="ECO:0000259" key="7">
    <source>
        <dbReference type="PROSITE" id="PS50893"/>
    </source>
</evidence>
<evidence type="ECO:0000256" key="5">
    <source>
        <dbReference type="ARBA" id="ARBA00022967"/>
    </source>
</evidence>
<dbReference type="Pfam" id="PF00005">
    <property type="entry name" value="ABC_tran"/>
    <property type="match status" value="1"/>
</dbReference>
<dbReference type="SMART" id="SM00382">
    <property type="entry name" value="AAA"/>
    <property type="match status" value="1"/>
</dbReference>
<dbReference type="InterPro" id="IPR050086">
    <property type="entry name" value="MetN_ABC_transporter-like"/>
</dbReference>
<dbReference type="GO" id="GO:0005524">
    <property type="term" value="F:ATP binding"/>
    <property type="evidence" value="ECO:0007669"/>
    <property type="project" value="UniProtKB-KW"/>
</dbReference>
<reference evidence="8 9" key="1">
    <citation type="submission" date="2019-10" db="EMBL/GenBank/DDBJ databases">
        <title>Glaciimonas soli sp. nov., a psychrophilic bacterium isolated from the forest soil of a high elevation mountain in Taiwan.</title>
        <authorList>
            <person name="Wang L.-T."/>
            <person name="Shieh W.Y."/>
        </authorList>
    </citation>
    <scope>NUCLEOTIDE SEQUENCE [LARGE SCALE GENOMIC DNA]</scope>
    <source>
        <strain evidence="8 9">GS1</strain>
    </source>
</reference>
<dbReference type="InterPro" id="IPR027417">
    <property type="entry name" value="P-loop_NTPase"/>
</dbReference>
<evidence type="ECO:0000256" key="6">
    <source>
        <dbReference type="ARBA" id="ARBA00023136"/>
    </source>
</evidence>
<protein>
    <submittedName>
        <fullName evidence="8">ATP-binding cassette domain-containing protein</fullName>
    </submittedName>
</protein>
<keyword evidence="5" id="KW-1278">Translocase</keyword>
<dbReference type="AlphaFoldDB" id="A0A843YJH0"/>
<keyword evidence="6" id="KW-0472">Membrane</keyword>
<evidence type="ECO:0000256" key="4">
    <source>
        <dbReference type="ARBA" id="ARBA00022840"/>
    </source>
</evidence>
<evidence type="ECO:0000313" key="8">
    <source>
        <dbReference type="EMBL" id="MQQ99928.1"/>
    </source>
</evidence>
<evidence type="ECO:0000313" key="9">
    <source>
        <dbReference type="Proteomes" id="UP000451565"/>
    </source>
</evidence>
<dbReference type="PANTHER" id="PTHR43166">
    <property type="entry name" value="AMINO ACID IMPORT ATP-BINDING PROTEIN"/>
    <property type="match status" value="1"/>
</dbReference>
<dbReference type="RefSeq" id="WP_322741540.1">
    <property type="nucleotide sequence ID" value="NZ_WINI01000001.1"/>
</dbReference>
<keyword evidence="4 8" id="KW-0067">ATP-binding</keyword>
<dbReference type="InterPro" id="IPR003593">
    <property type="entry name" value="AAA+_ATPase"/>
</dbReference>
<dbReference type="GO" id="GO:0016887">
    <property type="term" value="F:ATP hydrolysis activity"/>
    <property type="evidence" value="ECO:0007669"/>
    <property type="project" value="InterPro"/>
</dbReference>
<comment type="caution">
    <text evidence="8">The sequence shown here is derived from an EMBL/GenBank/DDBJ whole genome shotgun (WGS) entry which is preliminary data.</text>
</comment>
<proteinExistence type="predicted"/>
<accession>A0A843YJH0</accession>
<keyword evidence="3" id="KW-0547">Nucleotide-binding</keyword>
<evidence type="ECO:0000256" key="1">
    <source>
        <dbReference type="ARBA" id="ARBA00022448"/>
    </source>
</evidence>
<evidence type="ECO:0000256" key="2">
    <source>
        <dbReference type="ARBA" id="ARBA00022475"/>
    </source>
</evidence>
<dbReference type="EMBL" id="WINI01000001">
    <property type="protein sequence ID" value="MQQ99928.1"/>
    <property type="molecule type" value="Genomic_DNA"/>
</dbReference>
<name>A0A843YJH0_9BURK</name>
<dbReference type="PANTHER" id="PTHR43166:SF6">
    <property type="entry name" value="PHOSPHONATES IMPORT ATP-BINDING PROTEIN PHNC"/>
    <property type="match status" value="1"/>
</dbReference>